<evidence type="ECO:0000313" key="2">
    <source>
        <dbReference type="EMBL" id="EZA49430.1"/>
    </source>
</evidence>
<dbReference type="EMBL" id="KK107519">
    <property type="protein sequence ID" value="EZA49430.1"/>
    <property type="molecule type" value="Genomic_DNA"/>
</dbReference>
<feature type="region of interest" description="Disordered" evidence="1">
    <location>
        <begin position="1"/>
        <end position="28"/>
    </location>
</feature>
<feature type="compositionally biased region" description="Basic residues" evidence="1">
    <location>
        <begin position="78"/>
        <end position="96"/>
    </location>
</feature>
<protein>
    <submittedName>
        <fullName evidence="2">Uncharacterized protein</fullName>
    </submittedName>
</protein>
<gene>
    <name evidence="2" type="ORF">X777_11928</name>
</gene>
<reference evidence="2 3" key="1">
    <citation type="journal article" date="2014" name="Curr. Biol.">
        <title>The genome of the clonal raider ant Cerapachys biroi.</title>
        <authorList>
            <person name="Oxley P.R."/>
            <person name="Ji L."/>
            <person name="Fetter-Pruneda I."/>
            <person name="McKenzie S.K."/>
            <person name="Li C."/>
            <person name="Hu H."/>
            <person name="Zhang G."/>
            <person name="Kronauer D.J."/>
        </authorList>
    </citation>
    <scope>NUCLEOTIDE SEQUENCE [LARGE SCALE GENOMIC DNA]</scope>
</reference>
<keyword evidence="3" id="KW-1185">Reference proteome</keyword>
<evidence type="ECO:0000313" key="3">
    <source>
        <dbReference type="Proteomes" id="UP000053097"/>
    </source>
</evidence>
<name>A0A026W0F4_OOCBI</name>
<organism evidence="2 3">
    <name type="scientific">Ooceraea biroi</name>
    <name type="common">Clonal raider ant</name>
    <name type="synonym">Cerapachys biroi</name>
    <dbReference type="NCBI Taxonomy" id="2015173"/>
    <lineage>
        <taxon>Eukaryota</taxon>
        <taxon>Metazoa</taxon>
        <taxon>Ecdysozoa</taxon>
        <taxon>Arthropoda</taxon>
        <taxon>Hexapoda</taxon>
        <taxon>Insecta</taxon>
        <taxon>Pterygota</taxon>
        <taxon>Neoptera</taxon>
        <taxon>Endopterygota</taxon>
        <taxon>Hymenoptera</taxon>
        <taxon>Apocrita</taxon>
        <taxon>Aculeata</taxon>
        <taxon>Formicoidea</taxon>
        <taxon>Formicidae</taxon>
        <taxon>Dorylinae</taxon>
        <taxon>Ooceraea</taxon>
    </lineage>
</organism>
<evidence type="ECO:0000256" key="1">
    <source>
        <dbReference type="SAM" id="MobiDB-lite"/>
    </source>
</evidence>
<dbReference type="Proteomes" id="UP000053097">
    <property type="component" value="Unassembled WGS sequence"/>
</dbReference>
<feature type="compositionally biased region" description="Polar residues" evidence="1">
    <location>
        <begin position="12"/>
        <end position="28"/>
    </location>
</feature>
<feature type="region of interest" description="Disordered" evidence="1">
    <location>
        <begin position="46"/>
        <end position="96"/>
    </location>
</feature>
<sequence length="96" mass="11024">MSPGGDERTGPSPGSESQPRSSFFTQATFPSRFPVKLMGRHVVRSHRMTARASRRTENSAFVKGPPAPEFSQDYYRGGQRRGARRDRKRERERKRD</sequence>
<accession>A0A026W0F4</accession>
<dbReference type="AlphaFoldDB" id="A0A026W0F4"/>
<proteinExistence type="predicted"/>